<feature type="transmembrane region" description="Helical" evidence="1">
    <location>
        <begin position="86"/>
        <end position="106"/>
    </location>
</feature>
<dbReference type="EMBL" id="MHKZ01000034">
    <property type="protein sequence ID" value="OGY99684.1"/>
    <property type="molecule type" value="Genomic_DNA"/>
</dbReference>
<accession>A0A1G2CE85</accession>
<evidence type="ECO:0000313" key="3">
    <source>
        <dbReference type="Proteomes" id="UP000176287"/>
    </source>
</evidence>
<dbReference type="InterPro" id="IPR056918">
    <property type="entry name" value="8xMP"/>
</dbReference>
<feature type="transmembrane region" description="Helical" evidence="1">
    <location>
        <begin position="147"/>
        <end position="169"/>
    </location>
</feature>
<evidence type="ECO:0008006" key="4">
    <source>
        <dbReference type="Google" id="ProtNLM"/>
    </source>
</evidence>
<name>A0A1G2CE85_9BACT</name>
<evidence type="ECO:0000313" key="2">
    <source>
        <dbReference type="EMBL" id="OGY99684.1"/>
    </source>
</evidence>
<protein>
    <recommendedName>
        <fullName evidence="4">Small integral membrane protein</fullName>
    </recommendedName>
</protein>
<comment type="caution">
    <text evidence="2">The sequence shown here is derived from an EMBL/GenBank/DDBJ whole genome shotgun (WGS) entry which is preliminary data.</text>
</comment>
<gene>
    <name evidence="2" type="ORF">A3B13_01370</name>
</gene>
<reference evidence="2 3" key="1">
    <citation type="journal article" date="2016" name="Nat. Commun.">
        <title>Thousands of microbial genomes shed light on interconnected biogeochemical processes in an aquifer system.</title>
        <authorList>
            <person name="Anantharaman K."/>
            <person name="Brown C.T."/>
            <person name="Hug L.A."/>
            <person name="Sharon I."/>
            <person name="Castelle C.J."/>
            <person name="Probst A.J."/>
            <person name="Thomas B.C."/>
            <person name="Singh A."/>
            <person name="Wilkins M.J."/>
            <person name="Karaoz U."/>
            <person name="Brodie E.L."/>
            <person name="Williams K.H."/>
            <person name="Hubbard S.S."/>
            <person name="Banfield J.F."/>
        </authorList>
    </citation>
    <scope>NUCLEOTIDE SEQUENCE [LARGE SCALE GENOMIC DNA]</scope>
</reference>
<sequence length="170" mass="19753">MSPNVLNGEKEAICRANIFSASEKEYGPQYKEHLLEQYKLYLQSVIFTSDLKLKINTYFLAINTALFTAIGIIFSKSTLNPIVWHFILPLAGMVISFVWLGVTYAYKERSVVKLRIIHCIEEKLPLATHTTEWQLINERHANRFGRFFFNIDLFIPLIFMAAYILFIVLI</sequence>
<keyword evidence="1" id="KW-0812">Transmembrane</keyword>
<keyword evidence="1" id="KW-1133">Transmembrane helix</keyword>
<dbReference type="Proteomes" id="UP000176287">
    <property type="component" value="Unassembled WGS sequence"/>
</dbReference>
<feature type="transmembrane region" description="Helical" evidence="1">
    <location>
        <begin position="55"/>
        <end position="74"/>
    </location>
</feature>
<dbReference type="AlphaFoldDB" id="A0A1G2CE85"/>
<dbReference type="Pfam" id="PF24838">
    <property type="entry name" value="8xMP"/>
    <property type="match status" value="1"/>
</dbReference>
<proteinExistence type="predicted"/>
<organism evidence="2 3">
    <name type="scientific">Candidatus Liptonbacteria bacterium RIFCSPLOWO2_01_FULL_45_15</name>
    <dbReference type="NCBI Taxonomy" id="1798649"/>
    <lineage>
        <taxon>Bacteria</taxon>
        <taxon>Candidatus Liptoniibacteriota</taxon>
    </lineage>
</organism>
<keyword evidence="1" id="KW-0472">Membrane</keyword>
<evidence type="ECO:0000256" key="1">
    <source>
        <dbReference type="SAM" id="Phobius"/>
    </source>
</evidence>